<organism evidence="5 6">
    <name type="scientific">Paenibacillus mucilaginosus K02</name>
    <dbReference type="NCBI Taxonomy" id="997761"/>
    <lineage>
        <taxon>Bacteria</taxon>
        <taxon>Bacillati</taxon>
        <taxon>Bacillota</taxon>
        <taxon>Bacilli</taxon>
        <taxon>Bacillales</taxon>
        <taxon>Paenibacillaceae</taxon>
        <taxon>Paenibacillus</taxon>
    </lineage>
</organism>
<accession>I0BCP4</accession>
<dbReference type="KEGG" id="pmw:B2K_05280"/>
<feature type="domain" description="Capsule synthesis protein CapA" evidence="4">
    <location>
        <begin position="66"/>
        <end position="311"/>
    </location>
</feature>
<sequence length="399" mass="43093">MTQANRRRPVRSCGVLAALLLLAAGCSAAEPDKPAGLQGSPATGPAPSAALSAEGPPIPAASRRVTLAAVGDVLIHRSLYEDARTGTGFNFTPMLEAVKEELETADIAVANQESVTGGTALGLSDYPSFNSPHEAADALKQAGIDVVTMANNHALDRGEKALRSAIRHWRELGVEYAGASDSEADRSRLRLVERSGIRLAFLAFTEGTNGIAAPRGRSYLVHRLEERRMKQEIAEARRAADAVIVSLHFGREYERLPSPAQRRLARQAADAGADLILGHHPHVLQPPEWIANRRGGRTLVVYSLGNFLAAQRQPDPHTRIGAILHAELQLPPAGVNGVPPAVRIGNVRLQTTFIRFHGWRSFRVVPLAEAGEADLPEADGVRRSLQAHLQRWMPDLIVR</sequence>
<gene>
    <name evidence="5" type="ORF">B2K_05280</name>
</gene>
<keyword evidence="3" id="KW-0732">Signal</keyword>
<name>I0BCP4_9BACL</name>
<dbReference type="PANTHER" id="PTHR33393">
    <property type="entry name" value="POLYGLUTAMINE SYNTHESIS ACCESSORY PROTEIN RV0574C-RELATED"/>
    <property type="match status" value="1"/>
</dbReference>
<reference evidence="5 6" key="1">
    <citation type="submission" date="2013-06" db="EMBL/GenBank/DDBJ databases">
        <title>Complete genome sequence of Paenibacillus mucilaginosus K02.</title>
        <authorList>
            <person name="Xiao B."/>
            <person name="Sun L."/>
            <person name="Xiao L."/>
            <person name="Lian B."/>
        </authorList>
    </citation>
    <scope>NUCLEOTIDE SEQUENCE [LARGE SCALE GENOMIC DNA]</scope>
    <source>
        <strain evidence="5 6">K02</strain>
    </source>
</reference>
<dbReference type="PANTHER" id="PTHR33393:SF12">
    <property type="entry name" value="CAPSULE BIOSYNTHESIS PROTEIN CAPA"/>
    <property type="match status" value="1"/>
</dbReference>
<dbReference type="InterPro" id="IPR019079">
    <property type="entry name" value="Capsule_synth_CapA"/>
</dbReference>
<dbReference type="InterPro" id="IPR052169">
    <property type="entry name" value="CW_Biosynth-Accessory"/>
</dbReference>
<protein>
    <recommendedName>
        <fullName evidence="4">Capsule synthesis protein CapA domain-containing protein</fullName>
    </recommendedName>
</protein>
<dbReference type="PROSITE" id="PS51257">
    <property type="entry name" value="PROKAR_LIPOPROTEIN"/>
    <property type="match status" value="1"/>
</dbReference>
<evidence type="ECO:0000313" key="6">
    <source>
        <dbReference type="Proteomes" id="UP000007392"/>
    </source>
</evidence>
<feature type="signal peptide" evidence="3">
    <location>
        <begin position="1"/>
        <end position="28"/>
    </location>
</feature>
<feature type="compositionally biased region" description="Low complexity" evidence="2">
    <location>
        <begin position="40"/>
        <end position="53"/>
    </location>
</feature>
<dbReference type="PATRIC" id="fig|997761.3.peg.1054"/>
<dbReference type="SUPFAM" id="SSF56300">
    <property type="entry name" value="Metallo-dependent phosphatases"/>
    <property type="match status" value="1"/>
</dbReference>
<dbReference type="Gene3D" id="3.60.21.10">
    <property type="match status" value="1"/>
</dbReference>
<evidence type="ECO:0000256" key="3">
    <source>
        <dbReference type="SAM" id="SignalP"/>
    </source>
</evidence>
<evidence type="ECO:0000256" key="2">
    <source>
        <dbReference type="SAM" id="MobiDB-lite"/>
    </source>
</evidence>
<dbReference type="AlphaFoldDB" id="I0BCP4"/>
<evidence type="ECO:0000256" key="1">
    <source>
        <dbReference type="ARBA" id="ARBA00005662"/>
    </source>
</evidence>
<feature type="chain" id="PRO_5039228435" description="Capsule synthesis protein CapA domain-containing protein" evidence="3">
    <location>
        <begin position="29"/>
        <end position="399"/>
    </location>
</feature>
<proteinExistence type="inferred from homology"/>
<evidence type="ECO:0000259" key="4">
    <source>
        <dbReference type="SMART" id="SM00854"/>
    </source>
</evidence>
<comment type="similarity">
    <text evidence="1">Belongs to the CapA family.</text>
</comment>
<dbReference type="Pfam" id="PF09587">
    <property type="entry name" value="PGA_cap"/>
    <property type="match status" value="1"/>
</dbReference>
<dbReference type="EMBL" id="CP003422">
    <property type="protein sequence ID" value="AFH60141.1"/>
    <property type="molecule type" value="Genomic_DNA"/>
</dbReference>
<evidence type="ECO:0000313" key="5">
    <source>
        <dbReference type="EMBL" id="AFH60141.1"/>
    </source>
</evidence>
<dbReference type="RefSeq" id="WP_014649547.1">
    <property type="nucleotide sequence ID" value="NC_017672.3"/>
</dbReference>
<dbReference type="HOGENOM" id="CLU_038823_0_2_9"/>
<dbReference type="Proteomes" id="UP000007392">
    <property type="component" value="Chromosome"/>
</dbReference>
<dbReference type="SMART" id="SM00854">
    <property type="entry name" value="PGA_cap"/>
    <property type="match status" value="1"/>
</dbReference>
<dbReference type="OrthoDB" id="9810906at2"/>
<feature type="region of interest" description="Disordered" evidence="2">
    <location>
        <begin position="31"/>
        <end position="57"/>
    </location>
</feature>
<dbReference type="InterPro" id="IPR029052">
    <property type="entry name" value="Metallo-depent_PP-like"/>
</dbReference>
<dbReference type="CDD" id="cd07381">
    <property type="entry name" value="MPP_CapA"/>
    <property type="match status" value="1"/>
</dbReference>